<proteinExistence type="predicted"/>
<feature type="region of interest" description="Disordered" evidence="1">
    <location>
        <begin position="87"/>
        <end position="115"/>
    </location>
</feature>
<dbReference type="Proteomes" id="UP001153269">
    <property type="component" value="Unassembled WGS sequence"/>
</dbReference>
<reference evidence="2" key="1">
    <citation type="submission" date="2020-03" db="EMBL/GenBank/DDBJ databases">
        <authorList>
            <person name="Weist P."/>
        </authorList>
    </citation>
    <scope>NUCLEOTIDE SEQUENCE</scope>
</reference>
<evidence type="ECO:0000313" key="2">
    <source>
        <dbReference type="EMBL" id="CAB1423663.1"/>
    </source>
</evidence>
<feature type="region of interest" description="Disordered" evidence="1">
    <location>
        <begin position="1"/>
        <end position="46"/>
    </location>
</feature>
<organism evidence="2 3">
    <name type="scientific">Pleuronectes platessa</name>
    <name type="common">European plaice</name>
    <dbReference type="NCBI Taxonomy" id="8262"/>
    <lineage>
        <taxon>Eukaryota</taxon>
        <taxon>Metazoa</taxon>
        <taxon>Chordata</taxon>
        <taxon>Craniata</taxon>
        <taxon>Vertebrata</taxon>
        <taxon>Euteleostomi</taxon>
        <taxon>Actinopterygii</taxon>
        <taxon>Neopterygii</taxon>
        <taxon>Teleostei</taxon>
        <taxon>Neoteleostei</taxon>
        <taxon>Acanthomorphata</taxon>
        <taxon>Carangaria</taxon>
        <taxon>Pleuronectiformes</taxon>
        <taxon>Pleuronectoidei</taxon>
        <taxon>Pleuronectidae</taxon>
        <taxon>Pleuronectes</taxon>
    </lineage>
</organism>
<keyword evidence="3" id="KW-1185">Reference proteome</keyword>
<evidence type="ECO:0000256" key="1">
    <source>
        <dbReference type="SAM" id="MobiDB-lite"/>
    </source>
</evidence>
<dbReference type="AlphaFoldDB" id="A0A9N7YFD2"/>
<feature type="compositionally biased region" description="Low complexity" evidence="1">
    <location>
        <begin position="13"/>
        <end position="29"/>
    </location>
</feature>
<dbReference type="EMBL" id="CADEAL010000670">
    <property type="protein sequence ID" value="CAB1423663.1"/>
    <property type="molecule type" value="Genomic_DNA"/>
</dbReference>
<comment type="caution">
    <text evidence="2">The sequence shown here is derived from an EMBL/GenBank/DDBJ whole genome shotgun (WGS) entry which is preliminary data.</text>
</comment>
<gene>
    <name evidence="2" type="ORF">PLEPLA_LOCUS11584</name>
</gene>
<evidence type="ECO:0000313" key="3">
    <source>
        <dbReference type="Proteomes" id="UP001153269"/>
    </source>
</evidence>
<accession>A0A9N7YFD2</accession>
<protein>
    <submittedName>
        <fullName evidence="2">Uncharacterized protein</fullName>
    </submittedName>
</protein>
<sequence>MREPPDTRGPAHSPYARPLPLAPPASCLSTHHHPPPPPPPRCSEDLNTELHCAGLTPSSCIQLHISSSSPSSSSSLQGLLEQLQEKWNKRSRRRRRRRRRGMCAGSLNESEKFTC</sequence>
<name>A0A9N7YFD2_PLEPL</name>
<feature type="compositionally biased region" description="Basic residues" evidence="1">
    <location>
        <begin position="89"/>
        <end position="101"/>
    </location>
</feature>